<sequence>MMSPHCSVCLTFLVFSKSKRRHNIKLESGLLYLLRVKQWVFLETLGVKEIESLNQHMHPRKSPERSLEKTYQSLSELGEVKRAISQTGRYRVMSEKSGSGVGVIEGVTFRQASNGRVDDCQSTDGPSLMPSRSSPFIFQATKVLTDRQVSDGPSW</sequence>
<dbReference type="Proteomes" id="UP000823775">
    <property type="component" value="Unassembled WGS sequence"/>
</dbReference>
<dbReference type="EMBL" id="JACEIK010000611">
    <property type="protein sequence ID" value="MCD7459796.1"/>
    <property type="molecule type" value="Genomic_DNA"/>
</dbReference>
<protein>
    <submittedName>
        <fullName evidence="1">Uncharacterized protein</fullName>
    </submittedName>
</protein>
<evidence type="ECO:0000313" key="2">
    <source>
        <dbReference type="Proteomes" id="UP000823775"/>
    </source>
</evidence>
<organism evidence="1 2">
    <name type="scientific">Datura stramonium</name>
    <name type="common">Jimsonweed</name>
    <name type="synonym">Common thornapple</name>
    <dbReference type="NCBI Taxonomy" id="4076"/>
    <lineage>
        <taxon>Eukaryota</taxon>
        <taxon>Viridiplantae</taxon>
        <taxon>Streptophyta</taxon>
        <taxon>Embryophyta</taxon>
        <taxon>Tracheophyta</taxon>
        <taxon>Spermatophyta</taxon>
        <taxon>Magnoliopsida</taxon>
        <taxon>eudicotyledons</taxon>
        <taxon>Gunneridae</taxon>
        <taxon>Pentapetalae</taxon>
        <taxon>asterids</taxon>
        <taxon>lamiids</taxon>
        <taxon>Solanales</taxon>
        <taxon>Solanaceae</taxon>
        <taxon>Solanoideae</taxon>
        <taxon>Datureae</taxon>
        <taxon>Datura</taxon>
    </lineage>
</organism>
<proteinExistence type="predicted"/>
<reference evidence="1 2" key="1">
    <citation type="journal article" date="2021" name="BMC Genomics">
        <title>Datura genome reveals duplications of psychoactive alkaloid biosynthetic genes and high mutation rate following tissue culture.</title>
        <authorList>
            <person name="Rajewski A."/>
            <person name="Carter-House D."/>
            <person name="Stajich J."/>
            <person name="Litt A."/>
        </authorList>
    </citation>
    <scope>NUCLEOTIDE SEQUENCE [LARGE SCALE GENOMIC DNA]</scope>
    <source>
        <strain evidence="1">AR-01</strain>
    </source>
</reference>
<keyword evidence="2" id="KW-1185">Reference proteome</keyword>
<accession>A0ABS8SLP5</accession>
<gene>
    <name evidence="1" type="ORF">HAX54_041977</name>
</gene>
<comment type="caution">
    <text evidence="1">The sequence shown here is derived from an EMBL/GenBank/DDBJ whole genome shotgun (WGS) entry which is preliminary data.</text>
</comment>
<evidence type="ECO:0000313" key="1">
    <source>
        <dbReference type="EMBL" id="MCD7459796.1"/>
    </source>
</evidence>
<name>A0ABS8SLP5_DATST</name>